<protein>
    <recommendedName>
        <fullName evidence="4">Neural chondroitin sulphate proteoglycan cytoplasmic domain-containing protein</fullName>
    </recommendedName>
</protein>
<dbReference type="Pfam" id="PF06567">
    <property type="entry name" value="Neural_ProG_Cyt"/>
    <property type="match status" value="1"/>
</dbReference>
<evidence type="ECO:0000313" key="6">
    <source>
        <dbReference type="Proteomes" id="UP001557470"/>
    </source>
</evidence>
<feature type="compositionally biased region" description="Low complexity" evidence="1">
    <location>
        <begin position="162"/>
        <end position="177"/>
    </location>
</feature>
<dbReference type="Proteomes" id="UP001557470">
    <property type="component" value="Unassembled WGS sequence"/>
</dbReference>
<feature type="signal peptide" evidence="3">
    <location>
        <begin position="1"/>
        <end position="25"/>
    </location>
</feature>
<comment type="caution">
    <text evidence="5">The sequence shown here is derived from an EMBL/GenBank/DDBJ whole genome shotgun (WGS) entry which is preliminary data.</text>
</comment>
<feature type="compositionally biased region" description="Low complexity" evidence="1">
    <location>
        <begin position="439"/>
        <end position="450"/>
    </location>
</feature>
<dbReference type="AlphaFoldDB" id="A0ABD0W052"/>
<gene>
    <name evidence="5" type="ORF">UPYG_G00334880</name>
</gene>
<keyword evidence="2" id="KW-0472">Membrane</keyword>
<keyword evidence="2" id="KW-0812">Transmembrane</keyword>
<feature type="chain" id="PRO_5044859160" description="Neural chondroitin sulphate proteoglycan cytoplasmic domain-containing protein" evidence="3">
    <location>
        <begin position="26"/>
        <end position="605"/>
    </location>
</feature>
<feature type="compositionally biased region" description="Polar residues" evidence="1">
    <location>
        <begin position="373"/>
        <end position="397"/>
    </location>
</feature>
<evidence type="ECO:0000256" key="2">
    <source>
        <dbReference type="SAM" id="Phobius"/>
    </source>
</evidence>
<feature type="compositionally biased region" description="Pro residues" evidence="1">
    <location>
        <begin position="543"/>
        <end position="556"/>
    </location>
</feature>
<dbReference type="PANTHER" id="PTHR15381:SF1">
    <property type="entry name" value="CHONDROITIN SULFATE PROTEOGLYCAN 5"/>
    <property type="match status" value="1"/>
</dbReference>
<dbReference type="InterPro" id="IPR009505">
    <property type="entry name" value="Neural_ProG_Cyt"/>
</dbReference>
<keyword evidence="2" id="KW-1133">Transmembrane helix</keyword>
<feature type="compositionally biased region" description="Low complexity" evidence="1">
    <location>
        <begin position="196"/>
        <end position="217"/>
    </location>
</feature>
<name>A0ABD0W052_UMBPY</name>
<feature type="region of interest" description="Disordered" evidence="1">
    <location>
        <begin position="365"/>
        <end position="399"/>
    </location>
</feature>
<accession>A0ABD0W052</accession>
<feature type="transmembrane region" description="Helical" evidence="2">
    <location>
        <begin position="284"/>
        <end position="309"/>
    </location>
</feature>
<feature type="region of interest" description="Disordered" evidence="1">
    <location>
        <begin position="162"/>
        <end position="217"/>
    </location>
</feature>
<dbReference type="EMBL" id="JAGEUA010000011">
    <property type="protein sequence ID" value="KAL0962033.1"/>
    <property type="molecule type" value="Genomic_DNA"/>
</dbReference>
<feature type="region of interest" description="Disordered" evidence="1">
    <location>
        <begin position="436"/>
        <end position="563"/>
    </location>
</feature>
<evidence type="ECO:0000259" key="4">
    <source>
        <dbReference type="Pfam" id="PF06567"/>
    </source>
</evidence>
<keyword evidence="6" id="KW-1185">Reference proteome</keyword>
<reference evidence="5 6" key="1">
    <citation type="submission" date="2024-06" db="EMBL/GenBank/DDBJ databases">
        <authorList>
            <person name="Pan Q."/>
            <person name="Wen M."/>
            <person name="Jouanno E."/>
            <person name="Zahm M."/>
            <person name="Klopp C."/>
            <person name="Cabau C."/>
            <person name="Louis A."/>
            <person name="Berthelot C."/>
            <person name="Parey E."/>
            <person name="Roest Crollius H."/>
            <person name="Montfort J."/>
            <person name="Robinson-Rechavi M."/>
            <person name="Bouchez O."/>
            <person name="Lampietro C."/>
            <person name="Lopez Roques C."/>
            <person name="Donnadieu C."/>
            <person name="Postlethwait J."/>
            <person name="Bobe J."/>
            <person name="Verreycken H."/>
            <person name="Guiguen Y."/>
        </authorList>
    </citation>
    <scope>NUCLEOTIDE SEQUENCE [LARGE SCALE GENOMIC DNA]</scope>
    <source>
        <strain evidence="5">Up_M1</strain>
        <tissue evidence="5">Testis</tissue>
    </source>
</reference>
<proteinExistence type="predicted"/>
<evidence type="ECO:0000313" key="5">
    <source>
        <dbReference type="EMBL" id="KAL0962033.1"/>
    </source>
</evidence>
<feature type="compositionally biased region" description="Polar residues" evidence="1">
    <location>
        <begin position="456"/>
        <end position="482"/>
    </location>
</feature>
<organism evidence="5 6">
    <name type="scientific">Umbra pygmaea</name>
    <name type="common">Eastern mudminnow</name>
    <dbReference type="NCBI Taxonomy" id="75934"/>
    <lineage>
        <taxon>Eukaryota</taxon>
        <taxon>Metazoa</taxon>
        <taxon>Chordata</taxon>
        <taxon>Craniata</taxon>
        <taxon>Vertebrata</taxon>
        <taxon>Euteleostomi</taxon>
        <taxon>Actinopterygii</taxon>
        <taxon>Neopterygii</taxon>
        <taxon>Teleostei</taxon>
        <taxon>Protacanthopterygii</taxon>
        <taxon>Esociformes</taxon>
        <taxon>Umbridae</taxon>
        <taxon>Umbra</taxon>
    </lineage>
</organism>
<keyword evidence="3" id="KW-0732">Signal</keyword>
<evidence type="ECO:0000256" key="3">
    <source>
        <dbReference type="SAM" id="SignalP"/>
    </source>
</evidence>
<dbReference type="PANTHER" id="PTHR15381">
    <property type="entry name" value="CHONDROITIN SULFATE PROTEOGLYCAN 5 -RELATED"/>
    <property type="match status" value="1"/>
</dbReference>
<evidence type="ECO:0000256" key="1">
    <source>
        <dbReference type="SAM" id="MobiDB-lite"/>
    </source>
</evidence>
<feature type="compositionally biased region" description="Low complexity" evidence="1">
    <location>
        <begin position="512"/>
        <end position="525"/>
    </location>
</feature>
<feature type="domain" description="Neural chondroitin sulphate proteoglycan cytoplasmic" evidence="4">
    <location>
        <begin position="336"/>
        <end position="393"/>
    </location>
</feature>
<sequence length="605" mass="66512">MAREERRSSSCSLMLSLLLWLSAHGEHSLVTVSGKDVQQSKSSRSTVERAVLSGDELIGIGLALGAGLPVRASKFDPSHKRHSYLDIPEEYDQPISEEFTGEEIPEHSDDVIGVEFHNSDHPSTSEFLPDSNWRTAIPRPLQQRVGDPTAWTLSDFYDYLSPGETTLEPEPTLTPPTDMEDENPSLTNSPIPSVTLGNNNPQPPSQSQRPPLSSLPQGSGGCGLGFVRSEVGGECVSQCDAQPDFCYNRGVCTITTGIGAFCRCNLQDYVWNKGSRCDWVVTDFQVLCVIVGVASLTLVLLIVIIIFFAKRLHHLRMENRRLRKRRGTQSMMTYIQLPPAHNLAYYDNIICQDDPQKIEELVKSPPTEEESLNIANSHSPKHVNNCSAHSSDHTPNNDVEEGVTIGLQLLLPKEAKLRPAASPPLQYDIFLYKKGAGPSSATNNTSNYTNMAEGRNLSNPNALPTRMCSKTSRSYTSKSNPDLNHGPKLNHVHTKDAPASQNHVSPQRHRSSPSPDHSSSCINSPQRASVAPYQALPHNTSPPHHPLSLPPSPPLRTPRGRCRAPLVPLHPSPSSPLLRYIYSTNPCSPHLPRANYNPVSTYSLS</sequence>